<keyword evidence="2 4" id="KW-0863">Zinc-finger</keyword>
<feature type="domain" description="UBP-type" evidence="6">
    <location>
        <begin position="170"/>
        <end position="267"/>
    </location>
</feature>
<dbReference type="PANTHER" id="PTHR24006:SF937">
    <property type="entry name" value="UBIQUITIN CARBOXYL-TERMINAL HYDROLASE"/>
    <property type="match status" value="1"/>
</dbReference>
<dbReference type="InterPro" id="IPR050164">
    <property type="entry name" value="Peptidase_C19"/>
</dbReference>
<dbReference type="GO" id="GO:0005829">
    <property type="term" value="C:cytosol"/>
    <property type="evidence" value="ECO:0007669"/>
    <property type="project" value="TreeGrafter"/>
</dbReference>
<dbReference type="Gene3D" id="3.90.70.10">
    <property type="entry name" value="Cysteine proteinases"/>
    <property type="match status" value="1"/>
</dbReference>
<name>A0AAD5T2H8_9FUNG</name>
<dbReference type="InterPro" id="IPR001607">
    <property type="entry name" value="Znf_UBP"/>
</dbReference>
<dbReference type="InterPro" id="IPR028889">
    <property type="entry name" value="USP"/>
</dbReference>
<dbReference type="PROSITE" id="PS50271">
    <property type="entry name" value="ZF_UBP"/>
    <property type="match status" value="1"/>
</dbReference>
<dbReference type="InterPro" id="IPR018200">
    <property type="entry name" value="USP_CS"/>
</dbReference>
<dbReference type="SUPFAM" id="SSF54001">
    <property type="entry name" value="Cysteine proteinases"/>
    <property type="match status" value="1"/>
</dbReference>
<protein>
    <recommendedName>
        <fullName evidence="9">Ubiquitinyl hydrolase 1</fullName>
    </recommendedName>
</protein>
<accession>A0AAD5T2H8</accession>
<dbReference type="SUPFAM" id="SSF57850">
    <property type="entry name" value="RING/U-box"/>
    <property type="match status" value="1"/>
</dbReference>
<evidence type="ECO:0000259" key="5">
    <source>
        <dbReference type="PROSITE" id="PS50235"/>
    </source>
</evidence>
<dbReference type="AlphaFoldDB" id="A0AAD5T2H8"/>
<dbReference type="InterPro" id="IPR013083">
    <property type="entry name" value="Znf_RING/FYVE/PHD"/>
</dbReference>
<dbReference type="GO" id="GO:0016579">
    <property type="term" value="P:protein deubiquitination"/>
    <property type="evidence" value="ECO:0007669"/>
    <property type="project" value="InterPro"/>
</dbReference>
<keyword evidence="3" id="KW-0862">Zinc</keyword>
<sequence>MSGLGLGAGLGMGAGIGTGTASSGVVGPSQKAKLPIAVSPYALFADSISNSISNSTGSSTLTNSTQRFGASCTCPHLALLKYDFNTDTNPNSDSTVPNASNPAAVALSRSATILLDRYRDLVRSLLGNCARGASFFTTLAVNVIVIGHFPLHVSTNANAEVDSSKKRKKLSQLEVDIGWVQAIPLPFCKICADTGLGRLHACLHCSFVGCFKHKHINAHLLDQNNPHFLAVDFHHAAIYCVKCKDYIWDLDFERILSGERVRMDALISKIKDSSVRRSKTVEWSPTLDEALKIQKFSVPLRHCSGLRGLSNMGSTLADVCYVVFIQCFMNVVLQTFIHNPLLRAHFLSDKHNQDLCPLKIAGKICMACEMDTLFTNFYSGEVIPFSPSNFLYATWMSNTALAHYAQQDAHEFFIAVLNEIHSNCASGSIGGKENTNCRCVIHQVFQGYLQSDVTCSQCRNVTTTKDPILDLSLNIKSSGPGVNSKKKSIGSGSTPNLTAATLNDTDFSCTLVDCLERNFAAETLTHYQCGNPGCAKSSESVKHVTIKNLPPVLSIQLKRFEHSGQGSKVDTHVRIPSELDMTPFTTHSVQARMEKNSSLVAAKSKPGVSGSIGSYDVLNDSVPEHRYSLFAVINHQGSLETGHYTAYVKSRGDWFLFDDHTVTLATQKEVLASKVYMCYYFSDGQHTI</sequence>
<keyword evidence="8" id="KW-1185">Reference proteome</keyword>
<evidence type="ECO:0000256" key="3">
    <source>
        <dbReference type="ARBA" id="ARBA00022833"/>
    </source>
</evidence>
<dbReference type="GO" id="GO:0004843">
    <property type="term" value="F:cysteine-type deubiquitinase activity"/>
    <property type="evidence" value="ECO:0007669"/>
    <property type="project" value="InterPro"/>
</dbReference>
<evidence type="ECO:0000256" key="4">
    <source>
        <dbReference type="PROSITE-ProRule" id="PRU00502"/>
    </source>
</evidence>
<reference evidence="7" key="1">
    <citation type="submission" date="2020-05" db="EMBL/GenBank/DDBJ databases">
        <title>Phylogenomic resolution of chytrid fungi.</title>
        <authorList>
            <person name="Stajich J.E."/>
            <person name="Amses K."/>
            <person name="Simmons R."/>
            <person name="Seto K."/>
            <person name="Myers J."/>
            <person name="Bonds A."/>
            <person name="Quandt C.A."/>
            <person name="Barry K."/>
            <person name="Liu P."/>
            <person name="Grigoriev I."/>
            <person name="Longcore J.E."/>
            <person name="James T.Y."/>
        </authorList>
    </citation>
    <scope>NUCLEOTIDE SEQUENCE</scope>
    <source>
        <strain evidence="7">JEL0513</strain>
    </source>
</reference>
<evidence type="ECO:0000259" key="6">
    <source>
        <dbReference type="PROSITE" id="PS50271"/>
    </source>
</evidence>
<dbReference type="Pfam" id="PF02148">
    <property type="entry name" value="zf-UBP"/>
    <property type="match status" value="1"/>
</dbReference>
<organism evidence="7 8">
    <name type="scientific">Physocladia obscura</name>
    <dbReference type="NCBI Taxonomy" id="109957"/>
    <lineage>
        <taxon>Eukaryota</taxon>
        <taxon>Fungi</taxon>
        <taxon>Fungi incertae sedis</taxon>
        <taxon>Chytridiomycota</taxon>
        <taxon>Chytridiomycota incertae sedis</taxon>
        <taxon>Chytridiomycetes</taxon>
        <taxon>Chytridiales</taxon>
        <taxon>Chytriomycetaceae</taxon>
        <taxon>Physocladia</taxon>
    </lineage>
</organism>
<dbReference type="PROSITE" id="PS50235">
    <property type="entry name" value="USP_3"/>
    <property type="match status" value="1"/>
</dbReference>
<dbReference type="InterPro" id="IPR001394">
    <property type="entry name" value="Peptidase_C19_UCH"/>
</dbReference>
<evidence type="ECO:0000313" key="7">
    <source>
        <dbReference type="EMBL" id="KAJ3125075.1"/>
    </source>
</evidence>
<dbReference type="GO" id="GO:0008270">
    <property type="term" value="F:zinc ion binding"/>
    <property type="evidence" value="ECO:0007669"/>
    <property type="project" value="UniProtKB-KW"/>
</dbReference>
<dbReference type="GO" id="GO:0005634">
    <property type="term" value="C:nucleus"/>
    <property type="evidence" value="ECO:0007669"/>
    <property type="project" value="TreeGrafter"/>
</dbReference>
<dbReference type="EMBL" id="JADGJH010000632">
    <property type="protein sequence ID" value="KAJ3125075.1"/>
    <property type="molecule type" value="Genomic_DNA"/>
</dbReference>
<proteinExistence type="predicted"/>
<evidence type="ECO:0000256" key="2">
    <source>
        <dbReference type="ARBA" id="ARBA00022771"/>
    </source>
</evidence>
<evidence type="ECO:0000313" key="8">
    <source>
        <dbReference type="Proteomes" id="UP001211907"/>
    </source>
</evidence>
<dbReference type="InterPro" id="IPR038765">
    <property type="entry name" value="Papain-like_cys_pep_sf"/>
</dbReference>
<evidence type="ECO:0000256" key="1">
    <source>
        <dbReference type="ARBA" id="ARBA00022723"/>
    </source>
</evidence>
<comment type="caution">
    <text evidence="7">The sequence shown here is derived from an EMBL/GenBank/DDBJ whole genome shotgun (WGS) entry which is preliminary data.</text>
</comment>
<feature type="domain" description="USP" evidence="5">
    <location>
        <begin position="314"/>
        <end position="683"/>
    </location>
</feature>
<keyword evidence="1" id="KW-0479">Metal-binding</keyword>
<dbReference type="PANTHER" id="PTHR24006">
    <property type="entry name" value="UBIQUITIN CARBOXYL-TERMINAL HYDROLASE"/>
    <property type="match status" value="1"/>
</dbReference>
<dbReference type="Pfam" id="PF00443">
    <property type="entry name" value="UCH"/>
    <property type="match status" value="1"/>
</dbReference>
<gene>
    <name evidence="7" type="ORF">HK100_011007</name>
</gene>
<evidence type="ECO:0008006" key="9">
    <source>
        <dbReference type="Google" id="ProtNLM"/>
    </source>
</evidence>
<dbReference type="PROSITE" id="PS00973">
    <property type="entry name" value="USP_2"/>
    <property type="match status" value="1"/>
</dbReference>
<dbReference type="Gene3D" id="3.30.40.10">
    <property type="entry name" value="Zinc/RING finger domain, C3HC4 (zinc finger)"/>
    <property type="match status" value="1"/>
</dbReference>
<dbReference type="Proteomes" id="UP001211907">
    <property type="component" value="Unassembled WGS sequence"/>
</dbReference>